<dbReference type="PANTHER" id="PTHR43304:SF1">
    <property type="entry name" value="PAC DOMAIN-CONTAINING PROTEIN"/>
    <property type="match status" value="1"/>
</dbReference>
<organism evidence="12 13">
    <name type="scientific">Roseimicrobium gellanilyticum</name>
    <dbReference type="NCBI Taxonomy" id="748857"/>
    <lineage>
        <taxon>Bacteria</taxon>
        <taxon>Pseudomonadati</taxon>
        <taxon>Verrucomicrobiota</taxon>
        <taxon>Verrucomicrobiia</taxon>
        <taxon>Verrucomicrobiales</taxon>
        <taxon>Verrucomicrobiaceae</taxon>
        <taxon>Roseimicrobium</taxon>
    </lineage>
</organism>
<keyword evidence="4" id="KW-0808">Transferase</keyword>
<proteinExistence type="predicted"/>
<dbReference type="SUPFAM" id="SSF55785">
    <property type="entry name" value="PYP-like sensor domain (PAS domain)"/>
    <property type="match status" value="4"/>
</dbReference>
<feature type="domain" description="PAC" evidence="11">
    <location>
        <begin position="231"/>
        <end position="284"/>
    </location>
</feature>
<evidence type="ECO:0000313" key="13">
    <source>
        <dbReference type="Proteomes" id="UP000253426"/>
    </source>
</evidence>
<dbReference type="SUPFAM" id="SSF46689">
    <property type="entry name" value="Homeodomain-like"/>
    <property type="match status" value="2"/>
</dbReference>
<keyword evidence="6" id="KW-0805">Transcription regulation</keyword>
<evidence type="ECO:0000259" key="11">
    <source>
        <dbReference type="PROSITE" id="PS50113"/>
    </source>
</evidence>
<dbReference type="InterPro" id="IPR013655">
    <property type="entry name" value="PAS_fold_3"/>
</dbReference>
<dbReference type="EC" id="2.7.13.3" evidence="2"/>
<feature type="coiled-coil region" evidence="8">
    <location>
        <begin position="275"/>
        <end position="302"/>
    </location>
</feature>
<dbReference type="GO" id="GO:0043565">
    <property type="term" value="F:sequence-specific DNA binding"/>
    <property type="evidence" value="ECO:0007669"/>
    <property type="project" value="InterPro"/>
</dbReference>
<evidence type="ECO:0000256" key="1">
    <source>
        <dbReference type="ARBA" id="ARBA00000085"/>
    </source>
</evidence>
<dbReference type="SMART" id="SM00091">
    <property type="entry name" value="PAS"/>
    <property type="match status" value="3"/>
</dbReference>
<dbReference type="InterPro" id="IPR052162">
    <property type="entry name" value="Sensor_kinase/Photoreceptor"/>
</dbReference>
<dbReference type="Pfam" id="PF08447">
    <property type="entry name" value="PAS_3"/>
    <property type="match status" value="4"/>
</dbReference>
<evidence type="ECO:0000256" key="6">
    <source>
        <dbReference type="ARBA" id="ARBA00023015"/>
    </source>
</evidence>
<dbReference type="EMBL" id="QNRR01000001">
    <property type="protein sequence ID" value="RBP47835.1"/>
    <property type="molecule type" value="Genomic_DNA"/>
</dbReference>
<dbReference type="GO" id="GO:0004673">
    <property type="term" value="F:protein histidine kinase activity"/>
    <property type="evidence" value="ECO:0007669"/>
    <property type="project" value="UniProtKB-EC"/>
</dbReference>
<dbReference type="GO" id="GO:0003700">
    <property type="term" value="F:DNA-binding transcription factor activity"/>
    <property type="evidence" value="ECO:0007669"/>
    <property type="project" value="InterPro"/>
</dbReference>
<comment type="catalytic activity">
    <reaction evidence="1">
        <text>ATP + protein L-histidine = ADP + protein N-phospho-L-histidine.</text>
        <dbReference type="EC" id="2.7.13.3"/>
    </reaction>
</comment>
<dbReference type="InterPro" id="IPR009057">
    <property type="entry name" value="Homeodomain-like_sf"/>
</dbReference>
<dbReference type="PANTHER" id="PTHR43304">
    <property type="entry name" value="PHYTOCHROME-LIKE PROTEIN CPH1"/>
    <property type="match status" value="1"/>
</dbReference>
<dbReference type="AlphaFoldDB" id="A0A366HWG5"/>
<evidence type="ECO:0000256" key="5">
    <source>
        <dbReference type="ARBA" id="ARBA00022777"/>
    </source>
</evidence>
<dbReference type="SMART" id="SM00086">
    <property type="entry name" value="PAC"/>
    <property type="match status" value="4"/>
</dbReference>
<dbReference type="InterPro" id="IPR000014">
    <property type="entry name" value="PAS"/>
</dbReference>
<evidence type="ECO:0000259" key="10">
    <source>
        <dbReference type="PROSITE" id="PS01124"/>
    </source>
</evidence>
<keyword evidence="5" id="KW-0418">Kinase</keyword>
<keyword evidence="3" id="KW-0597">Phosphoprotein</keyword>
<feature type="domain" description="HTH araC/xylS-type" evidence="10">
    <location>
        <begin position="579"/>
        <end position="677"/>
    </location>
</feature>
<dbReference type="InterPro" id="IPR035965">
    <property type="entry name" value="PAS-like_dom_sf"/>
</dbReference>
<evidence type="ECO:0000256" key="8">
    <source>
        <dbReference type="SAM" id="Coils"/>
    </source>
</evidence>
<protein>
    <recommendedName>
        <fullName evidence="2">histidine kinase</fullName>
        <ecNumber evidence="2">2.7.13.3</ecNumber>
    </recommendedName>
</protein>
<keyword evidence="13" id="KW-1185">Reference proteome</keyword>
<dbReference type="Gene3D" id="3.30.450.20">
    <property type="entry name" value="PAS domain"/>
    <property type="match status" value="4"/>
</dbReference>
<gene>
    <name evidence="12" type="ORF">DES53_101635</name>
</gene>
<dbReference type="Gene3D" id="2.10.70.100">
    <property type="match status" value="2"/>
</dbReference>
<evidence type="ECO:0000256" key="7">
    <source>
        <dbReference type="ARBA" id="ARBA00023163"/>
    </source>
</evidence>
<keyword evidence="8" id="KW-0175">Coiled coil</keyword>
<dbReference type="InterPro" id="IPR018060">
    <property type="entry name" value="HTH_AraC"/>
</dbReference>
<evidence type="ECO:0000256" key="4">
    <source>
        <dbReference type="ARBA" id="ARBA00022679"/>
    </source>
</evidence>
<feature type="region of interest" description="Disordered" evidence="9">
    <location>
        <begin position="1"/>
        <end position="25"/>
    </location>
</feature>
<reference evidence="12 13" key="1">
    <citation type="submission" date="2018-06" db="EMBL/GenBank/DDBJ databases">
        <title>Genomic Encyclopedia of Type Strains, Phase IV (KMG-IV): sequencing the most valuable type-strain genomes for metagenomic binning, comparative biology and taxonomic classification.</title>
        <authorList>
            <person name="Goeker M."/>
        </authorList>
    </citation>
    <scope>NUCLEOTIDE SEQUENCE [LARGE SCALE GENOMIC DNA]</scope>
    <source>
        <strain evidence="12 13">DSM 25532</strain>
    </source>
</reference>
<comment type="caution">
    <text evidence="12">The sequence shown here is derived from an EMBL/GenBank/DDBJ whole genome shotgun (WGS) entry which is preliminary data.</text>
</comment>
<dbReference type="PROSITE" id="PS01124">
    <property type="entry name" value="HTH_ARAC_FAMILY_2"/>
    <property type="match status" value="1"/>
</dbReference>
<dbReference type="RefSeq" id="WP_113956739.1">
    <property type="nucleotide sequence ID" value="NZ_QNRR01000001.1"/>
</dbReference>
<feature type="domain" description="PAC" evidence="11">
    <location>
        <begin position="102"/>
        <end position="154"/>
    </location>
</feature>
<feature type="domain" description="PAC" evidence="11">
    <location>
        <begin position="376"/>
        <end position="428"/>
    </location>
</feature>
<evidence type="ECO:0000256" key="3">
    <source>
        <dbReference type="ARBA" id="ARBA00022553"/>
    </source>
</evidence>
<sequence length="682" mass="76887">MPRKPSAPALERVRPTDNEELAGRPTAEETLERVERLARIGSWSWDIATDHTLWSAMMYEMFLWDPARPAPRYEEMKSIIAPAGLEALCGAIERCTQQGEPYSLDVEAMRTDGVHFFVQLKGQPLPGADGRIVGVFGTAQDITEQKRAEQSLRDSEARWQFALDGAGDGVWDWNVPARQVYFSHHWKAMLGYADDEVGSSLEDWSDKVHPEDLGRCWLEIQRHFSGEAPMYLCEHRLRAKDGSWRWILDRGKIVSRNEDGSPLAVIGTHTDITRLKETEQALRESEEKIRVLHERLQLAIKAGQVGIWEADLVTGQFLFNEQMHEIYGVGEGSFRDGIPANTFGGQESDWYKAVHPDDRAHAANSLKLAIQTDEVMEFEYRILRPSGEVRHVKSSALVLRDAHGVPVRGIGTTLDVTEQRLLTESIARERERMLLATQASSIGVWEFDFQSRTLIWDEKMHALYDPEPGIFDYTIDGWIKMIHLEDAERVLQEWQACAQHGAQLESDFRIELRSGEIRWIRALAQTFFGQDGVAMRAVGTNWDVTAEKAPSPPARKTALSVSSSSQPVPVGSLTARKLALVLAYIDQNISDPLTLEMIAQVASISSSHFSDLFRQCMGQSPHQYLMARRVEKAKDLLASTDLTIAEVAANLGFADQSHLTRLMRRFTGLTPRMLRGAELQSQ</sequence>
<evidence type="ECO:0000256" key="9">
    <source>
        <dbReference type="SAM" id="MobiDB-lite"/>
    </source>
</evidence>
<dbReference type="NCBIfam" id="TIGR00229">
    <property type="entry name" value="sensory_box"/>
    <property type="match status" value="2"/>
</dbReference>
<accession>A0A366HWG5</accession>
<evidence type="ECO:0000313" key="12">
    <source>
        <dbReference type="EMBL" id="RBP47835.1"/>
    </source>
</evidence>
<dbReference type="InterPro" id="IPR001610">
    <property type="entry name" value="PAC"/>
</dbReference>
<dbReference type="SMART" id="SM00342">
    <property type="entry name" value="HTH_ARAC"/>
    <property type="match status" value="1"/>
</dbReference>
<dbReference type="PROSITE" id="PS50113">
    <property type="entry name" value="PAC"/>
    <property type="match status" value="4"/>
</dbReference>
<dbReference type="CDD" id="cd00130">
    <property type="entry name" value="PAS"/>
    <property type="match status" value="3"/>
</dbReference>
<dbReference type="Proteomes" id="UP000253426">
    <property type="component" value="Unassembled WGS sequence"/>
</dbReference>
<evidence type="ECO:0000256" key="2">
    <source>
        <dbReference type="ARBA" id="ARBA00012438"/>
    </source>
</evidence>
<name>A0A366HWG5_9BACT</name>
<dbReference type="InterPro" id="IPR000700">
    <property type="entry name" value="PAS-assoc_C"/>
</dbReference>
<dbReference type="Pfam" id="PF12833">
    <property type="entry name" value="HTH_18"/>
    <property type="match status" value="1"/>
</dbReference>
<dbReference type="Gene3D" id="1.10.10.60">
    <property type="entry name" value="Homeodomain-like"/>
    <property type="match status" value="1"/>
</dbReference>
<feature type="domain" description="PAC" evidence="11">
    <location>
        <begin position="504"/>
        <end position="556"/>
    </location>
</feature>
<keyword evidence="7" id="KW-0804">Transcription</keyword>
<dbReference type="OrthoDB" id="9790669at2"/>